<accession>A0ABS9KX34</accession>
<dbReference type="Pfam" id="PF14534">
    <property type="entry name" value="DUF4440"/>
    <property type="match status" value="1"/>
</dbReference>
<name>A0ABS9KX34_9BACT</name>
<dbReference type="EMBL" id="JAKLTR010000016">
    <property type="protein sequence ID" value="MCG2616902.1"/>
    <property type="molecule type" value="Genomic_DNA"/>
</dbReference>
<proteinExistence type="predicted"/>
<comment type="caution">
    <text evidence="2">The sequence shown here is derived from an EMBL/GenBank/DDBJ whole genome shotgun (WGS) entry which is preliminary data.</text>
</comment>
<sequence length="144" mass="16652">MRNVFPLIVFFILINTLTVSAQRDSLDLVELNQRIDDLVVKQDVKSLEDLYADDFVFSHGSGKVEGKESWLKTVGRAVYPSRQHDSVKVELHPGVAVVKGKMDIRRNDKDKVAIYHLRYIRVYALRGKQWQMISHSTTEEKHDN</sequence>
<keyword evidence="3" id="KW-1185">Reference proteome</keyword>
<dbReference type="Proteomes" id="UP001165367">
    <property type="component" value="Unassembled WGS sequence"/>
</dbReference>
<feature type="domain" description="DUF4440" evidence="1">
    <location>
        <begin position="30"/>
        <end position="132"/>
    </location>
</feature>
<dbReference type="InterPro" id="IPR027843">
    <property type="entry name" value="DUF4440"/>
</dbReference>
<dbReference type="Gene3D" id="3.10.450.50">
    <property type="match status" value="1"/>
</dbReference>
<evidence type="ECO:0000313" key="2">
    <source>
        <dbReference type="EMBL" id="MCG2616902.1"/>
    </source>
</evidence>
<gene>
    <name evidence="2" type="ORF">LZZ85_21575</name>
</gene>
<reference evidence="2" key="1">
    <citation type="submission" date="2022-01" db="EMBL/GenBank/DDBJ databases">
        <authorList>
            <person name="Jo J.-H."/>
            <person name="Im W.-T."/>
        </authorList>
    </citation>
    <scope>NUCLEOTIDE SEQUENCE</scope>
    <source>
        <strain evidence="2">NA20</strain>
    </source>
</reference>
<dbReference type="InterPro" id="IPR032710">
    <property type="entry name" value="NTF2-like_dom_sf"/>
</dbReference>
<evidence type="ECO:0000313" key="3">
    <source>
        <dbReference type="Proteomes" id="UP001165367"/>
    </source>
</evidence>
<dbReference type="SUPFAM" id="SSF54427">
    <property type="entry name" value="NTF2-like"/>
    <property type="match status" value="1"/>
</dbReference>
<dbReference type="RefSeq" id="WP_237875439.1">
    <property type="nucleotide sequence ID" value="NZ_JAKLTR010000016.1"/>
</dbReference>
<evidence type="ECO:0000259" key="1">
    <source>
        <dbReference type="Pfam" id="PF14534"/>
    </source>
</evidence>
<protein>
    <submittedName>
        <fullName evidence="2">Nuclear transport factor 2 family protein</fullName>
    </submittedName>
</protein>
<organism evidence="2 3">
    <name type="scientific">Terrimonas ginsenosidimutans</name>
    <dbReference type="NCBI Taxonomy" id="2908004"/>
    <lineage>
        <taxon>Bacteria</taxon>
        <taxon>Pseudomonadati</taxon>
        <taxon>Bacteroidota</taxon>
        <taxon>Chitinophagia</taxon>
        <taxon>Chitinophagales</taxon>
        <taxon>Chitinophagaceae</taxon>
        <taxon>Terrimonas</taxon>
    </lineage>
</organism>